<dbReference type="SUPFAM" id="SSF53448">
    <property type="entry name" value="Nucleotide-diphospho-sugar transferases"/>
    <property type="match status" value="1"/>
</dbReference>
<feature type="domain" description="Glycosyltransferase 2-like" evidence="1">
    <location>
        <begin position="5"/>
        <end position="112"/>
    </location>
</feature>
<accession>A0A840EY38</accession>
<evidence type="ECO:0000313" key="3">
    <source>
        <dbReference type="Proteomes" id="UP000551501"/>
    </source>
</evidence>
<dbReference type="Pfam" id="PF00535">
    <property type="entry name" value="Glycos_transf_2"/>
    <property type="match status" value="1"/>
</dbReference>
<gene>
    <name evidence="2" type="ORF">BKA16_001800</name>
</gene>
<dbReference type="InterPro" id="IPR050834">
    <property type="entry name" value="Glycosyltransf_2"/>
</dbReference>
<organism evidence="2 3">
    <name type="scientific">Gordonia humi</name>
    <dbReference type="NCBI Taxonomy" id="686429"/>
    <lineage>
        <taxon>Bacteria</taxon>
        <taxon>Bacillati</taxon>
        <taxon>Actinomycetota</taxon>
        <taxon>Actinomycetes</taxon>
        <taxon>Mycobacteriales</taxon>
        <taxon>Gordoniaceae</taxon>
        <taxon>Gordonia</taxon>
    </lineage>
</organism>
<dbReference type="AlphaFoldDB" id="A0A840EY38"/>
<dbReference type="Gene3D" id="3.90.550.10">
    <property type="entry name" value="Spore Coat Polysaccharide Biosynthesis Protein SpsA, Chain A"/>
    <property type="match status" value="1"/>
</dbReference>
<dbReference type="PANTHER" id="PTHR43685:SF2">
    <property type="entry name" value="GLYCOSYLTRANSFERASE 2-LIKE DOMAIN-CONTAINING PROTEIN"/>
    <property type="match status" value="1"/>
</dbReference>
<dbReference type="EMBL" id="JACIFP010000001">
    <property type="protein sequence ID" value="MBB4135248.1"/>
    <property type="molecule type" value="Genomic_DNA"/>
</dbReference>
<dbReference type="RefSeq" id="WP_183370314.1">
    <property type="nucleotide sequence ID" value="NZ_BAABHL010000127.1"/>
</dbReference>
<dbReference type="GO" id="GO:0016740">
    <property type="term" value="F:transferase activity"/>
    <property type="evidence" value="ECO:0007669"/>
    <property type="project" value="UniProtKB-KW"/>
</dbReference>
<dbReference type="Proteomes" id="UP000551501">
    <property type="component" value="Unassembled WGS sequence"/>
</dbReference>
<evidence type="ECO:0000313" key="2">
    <source>
        <dbReference type="EMBL" id="MBB4135248.1"/>
    </source>
</evidence>
<dbReference type="CDD" id="cd00761">
    <property type="entry name" value="Glyco_tranf_GTA_type"/>
    <property type="match status" value="1"/>
</dbReference>
<dbReference type="InterPro" id="IPR001173">
    <property type="entry name" value="Glyco_trans_2-like"/>
</dbReference>
<evidence type="ECO:0000259" key="1">
    <source>
        <dbReference type="Pfam" id="PF00535"/>
    </source>
</evidence>
<reference evidence="2 3" key="1">
    <citation type="submission" date="2020-08" db="EMBL/GenBank/DDBJ databases">
        <title>Sequencing the genomes of 1000 actinobacteria strains.</title>
        <authorList>
            <person name="Klenk H.-P."/>
        </authorList>
    </citation>
    <scope>NUCLEOTIDE SEQUENCE [LARGE SCALE GENOMIC DNA]</scope>
    <source>
        <strain evidence="2 3">DSM 45298</strain>
    </source>
</reference>
<protein>
    <submittedName>
        <fullName evidence="2">Glycosyltransferase involved in cell wall biosynthesis</fullName>
    </submittedName>
</protein>
<dbReference type="PANTHER" id="PTHR43685">
    <property type="entry name" value="GLYCOSYLTRANSFERASE"/>
    <property type="match status" value="1"/>
</dbReference>
<name>A0A840EY38_9ACTN</name>
<comment type="caution">
    <text evidence="2">The sequence shown here is derived from an EMBL/GenBank/DDBJ whole genome shotgun (WGS) entry which is preliminary data.</text>
</comment>
<dbReference type="InterPro" id="IPR029044">
    <property type="entry name" value="Nucleotide-diphossugar_trans"/>
</dbReference>
<proteinExistence type="predicted"/>
<sequence length="284" mass="32010">MASVSVVVPMYNEHDRIADTLHALLRQSRPIDEIIVVDNNSTDDSSTRVAEIAAEHPTVRLISESEPGCYAARAAGYDAATSDIIARTDADTLVDERWAETIVDFFDSEAGRPFSASTGSVSLYDGPPFKIIEKVTQGVAEAQEAPTLVGPNHAIRKSAWLQIRDTLTRRPDVWEDFDISMALKEKGLRIWYTPQQQVSTSCRTQQKSPIANWHYLFGGIRTAKARGDAKSLKTMRIDLPLRFILFTVSWLVFRPWNDRKQTWRPHRLVLPLDHDHGDVTALRD</sequence>
<keyword evidence="3" id="KW-1185">Reference proteome</keyword>
<keyword evidence="2" id="KW-0808">Transferase</keyword>